<evidence type="ECO:0000313" key="1">
    <source>
        <dbReference type="EMBL" id="MFD1319730.1"/>
    </source>
</evidence>
<reference evidence="2" key="1">
    <citation type="journal article" date="2019" name="Int. J. Syst. Evol. Microbiol.">
        <title>The Global Catalogue of Microorganisms (GCM) 10K type strain sequencing project: providing services to taxonomists for standard genome sequencing and annotation.</title>
        <authorList>
            <consortium name="The Broad Institute Genomics Platform"/>
            <consortium name="The Broad Institute Genome Sequencing Center for Infectious Disease"/>
            <person name="Wu L."/>
            <person name="Ma J."/>
        </authorList>
    </citation>
    <scope>NUCLEOTIDE SEQUENCE [LARGE SCALE GENOMIC DNA]</scope>
    <source>
        <strain evidence="2">JCM 31037</strain>
    </source>
</reference>
<protein>
    <submittedName>
        <fullName evidence="1">Uncharacterized protein</fullName>
    </submittedName>
</protein>
<dbReference type="RefSeq" id="WP_377565952.1">
    <property type="nucleotide sequence ID" value="NZ_JBHTMP010000001.1"/>
</dbReference>
<proteinExistence type="predicted"/>
<gene>
    <name evidence="1" type="ORF">ACFQ4H_01365</name>
</gene>
<organism evidence="1 2">
    <name type="scientific">Micromonospora sonneratiae</name>
    <dbReference type="NCBI Taxonomy" id="1184706"/>
    <lineage>
        <taxon>Bacteria</taxon>
        <taxon>Bacillati</taxon>
        <taxon>Actinomycetota</taxon>
        <taxon>Actinomycetes</taxon>
        <taxon>Micromonosporales</taxon>
        <taxon>Micromonosporaceae</taxon>
        <taxon>Micromonospora</taxon>
    </lineage>
</organism>
<accession>A0ABW3Y8L5</accession>
<sequence>MQPREVGVAPVNHEPRLRRVTVHPDPRRPLPCHAPPHIARLAGLIARLLVGEYAPDDLFDDEATTTKETPDR</sequence>
<evidence type="ECO:0000313" key="2">
    <source>
        <dbReference type="Proteomes" id="UP001597260"/>
    </source>
</evidence>
<dbReference type="EMBL" id="JBHTMP010000001">
    <property type="protein sequence ID" value="MFD1319730.1"/>
    <property type="molecule type" value="Genomic_DNA"/>
</dbReference>
<keyword evidence="2" id="KW-1185">Reference proteome</keyword>
<comment type="caution">
    <text evidence="1">The sequence shown here is derived from an EMBL/GenBank/DDBJ whole genome shotgun (WGS) entry which is preliminary data.</text>
</comment>
<dbReference type="Proteomes" id="UP001597260">
    <property type="component" value="Unassembled WGS sequence"/>
</dbReference>
<name>A0ABW3Y8L5_9ACTN</name>